<feature type="compositionally biased region" description="Low complexity" evidence="1">
    <location>
        <begin position="294"/>
        <end position="313"/>
    </location>
</feature>
<feature type="region of interest" description="Disordered" evidence="1">
    <location>
        <begin position="294"/>
        <end position="319"/>
    </location>
</feature>
<evidence type="ECO:0000256" key="1">
    <source>
        <dbReference type="SAM" id="MobiDB-lite"/>
    </source>
</evidence>
<dbReference type="InParanoid" id="A2F3J9"/>
<evidence type="ECO:0000313" key="4">
    <source>
        <dbReference type="Proteomes" id="UP000001542"/>
    </source>
</evidence>
<gene>
    <name evidence="3" type="ORF">TVAG_350180</name>
</gene>
<dbReference type="SMR" id="A2F3J9"/>
<keyword evidence="2" id="KW-0812">Transmembrane</keyword>
<reference evidence="3" key="2">
    <citation type="journal article" date="2007" name="Science">
        <title>Draft genome sequence of the sexually transmitted pathogen Trichomonas vaginalis.</title>
        <authorList>
            <person name="Carlton J.M."/>
            <person name="Hirt R.P."/>
            <person name="Silva J.C."/>
            <person name="Delcher A.L."/>
            <person name="Schatz M."/>
            <person name="Zhao Q."/>
            <person name="Wortman J.R."/>
            <person name="Bidwell S.L."/>
            <person name="Alsmark U.C.M."/>
            <person name="Besteiro S."/>
            <person name="Sicheritz-Ponten T."/>
            <person name="Noel C.J."/>
            <person name="Dacks J.B."/>
            <person name="Foster P.G."/>
            <person name="Simillion C."/>
            <person name="Van de Peer Y."/>
            <person name="Miranda-Saavedra D."/>
            <person name="Barton G.J."/>
            <person name="Westrop G.D."/>
            <person name="Mueller S."/>
            <person name="Dessi D."/>
            <person name="Fiori P.L."/>
            <person name="Ren Q."/>
            <person name="Paulsen I."/>
            <person name="Zhang H."/>
            <person name="Bastida-Corcuera F.D."/>
            <person name="Simoes-Barbosa A."/>
            <person name="Brown M.T."/>
            <person name="Hayes R.D."/>
            <person name="Mukherjee M."/>
            <person name="Okumura C.Y."/>
            <person name="Schneider R."/>
            <person name="Smith A.J."/>
            <person name="Vanacova S."/>
            <person name="Villalvazo M."/>
            <person name="Haas B.J."/>
            <person name="Pertea M."/>
            <person name="Feldblyum T.V."/>
            <person name="Utterback T.R."/>
            <person name="Shu C.L."/>
            <person name="Osoegawa K."/>
            <person name="de Jong P.J."/>
            <person name="Hrdy I."/>
            <person name="Horvathova L."/>
            <person name="Zubacova Z."/>
            <person name="Dolezal P."/>
            <person name="Malik S.B."/>
            <person name="Logsdon J.M. Jr."/>
            <person name="Henze K."/>
            <person name="Gupta A."/>
            <person name="Wang C.C."/>
            <person name="Dunne R.L."/>
            <person name="Upcroft J.A."/>
            <person name="Upcroft P."/>
            <person name="White O."/>
            <person name="Salzberg S.L."/>
            <person name="Tang P."/>
            <person name="Chiu C.-H."/>
            <person name="Lee Y.-S."/>
            <person name="Embley T.M."/>
            <person name="Coombs G.H."/>
            <person name="Mottram J.C."/>
            <person name="Tachezy J."/>
            <person name="Fraser-Liggett C.M."/>
            <person name="Johnson P.J."/>
        </authorList>
    </citation>
    <scope>NUCLEOTIDE SEQUENCE [LARGE SCALE GENOMIC DNA]</scope>
    <source>
        <strain evidence="3">G3</strain>
    </source>
</reference>
<dbReference type="RefSeq" id="XP_001313451.1">
    <property type="nucleotide sequence ID" value="XM_001313450.1"/>
</dbReference>
<dbReference type="AlphaFoldDB" id="A2F3J9"/>
<keyword evidence="2" id="KW-1133">Transmembrane helix</keyword>
<proteinExistence type="predicted"/>
<dbReference type="Proteomes" id="UP000001542">
    <property type="component" value="Unassembled WGS sequence"/>
</dbReference>
<keyword evidence="4" id="KW-1185">Reference proteome</keyword>
<accession>A2F3J9</accession>
<organism evidence="3 4">
    <name type="scientific">Trichomonas vaginalis (strain ATCC PRA-98 / G3)</name>
    <dbReference type="NCBI Taxonomy" id="412133"/>
    <lineage>
        <taxon>Eukaryota</taxon>
        <taxon>Metamonada</taxon>
        <taxon>Parabasalia</taxon>
        <taxon>Trichomonadida</taxon>
        <taxon>Trichomonadidae</taxon>
        <taxon>Trichomonas</taxon>
    </lineage>
</organism>
<evidence type="ECO:0000313" key="3">
    <source>
        <dbReference type="EMBL" id="EAY00522.1"/>
    </source>
</evidence>
<reference evidence="3" key="1">
    <citation type="submission" date="2006-10" db="EMBL/GenBank/DDBJ databases">
        <authorList>
            <person name="Amadeo P."/>
            <person name="Zhao Q."/>
            <person name="Wortman J."/>
            <person name="Fraser-Liggett C."/>
            <person name="Carlton J."/>
        </authorList>
    </citation>
    <scope>NUCLEOTIDE SEQUENCE</scope>
    <source>
        <strain evidence="3">G3</strain>
    </source>
</reference>
<sequence>MDFGESGWNLYNRDLNETFEVANDVDFTLKLPKSFYRLDLTVDDAVSKINAMKLLFEGFSSLFIQKEFEKFTNSPSIEIFSQSDSLQVNLNGSYVPIVFRSPTTYKFGIGTKSLKTKLPKNVFNGEKVTFELVDENIVDEIRFTAFVNTNKDFFMKTSKKIVFDQIWCQTEFFANFANVNCQKLVIDNTKHVSLLDTKVDSLNVKGDIGKEVFPSLILTESEVKSVHIDITQFTVSRIFQMSYQLINVLSGFDISSLAGKVTFSTPTVTINGIVKYLGLIFSKQSLFVVLKNSQSPTSSSPSSPTIIYTPTSQRTPSKQKGGNLAFVIIICGSFLVIFMITALCYFYYCKRTKKSVYEGSELQSVEDYMLKDDVSINV</sequence>
<evidence type="ECO:0000256" key="2">
    <source>
        <dbReference type="SAM" id="Phobius"/>
    </source>
</evidence>
<protein>
    <submittedName>
        <fullName evidence="3">Uncharacterized protein</fullName>
    </submittedName>
</protein>
<feature type="transmembrane region" description="Helical" evidence="2">
    <location>
        <begin position="324"/>
        <end position="348"/>
    </location>
</feature>
<dbReference type="EMBL" id="DS113598">
    <property type="protein sequence ID" value="EAY00522.1"/>
    <property type="molecule type" value="Genomic_DNA"/>
</dbReference>
<name>A2F3J9_TRIV3</name>
<dbReference type="VEuPathDB" id="TrichDB:TVAG_350180"/>
<dbReference type="VEuPathDB" id="TrichDB:TVAGG3_0194180"/>
<dbReference type="KEGG" id="tva:4758343"/>
<keyword evidence="2" id="KW-0472">Membrane</keyword>